<protein>
    <submittedName>
        <fullName evidence="2">Uncharacterized protein</fullName>
    </submittedName>
</protein>
<proteinExistence type="predicted"/>
<gene>
    <name evidence="2" type="ORF">IMSAGC001_00838</name>
</gene>
<sequence>MMGDNKKKKSCFLGAFCFKIAFLSSFRNFVYFLNFL</sequence>
<evidence type="ECO:0000256" key="1">
    <source>
        <dbReference type="SAM" id="Phobius"/>
    </source>
</evidence>
<keyword evidence="1" id="KW-0472">Membrane</keyword>
<name>A0A7I9ZZB3_9BACE</name>
<feature type="transmembrane region" description="Helical" evidence="1">
    <location>
        <begin position="12"/>
        <end position="33"/>
    </location>
</feature>
<keyword evidence="1" id="KW-1133">Transmembrane helix</keyword>
<accession>A0A7I9ZZB3</accession>
<keyword evidence="1" id="KW-0812">Transmembrane</keyword>
<evidence type="ECO:0000313" key="2">
    <source>
        <dbReference type="EMBL" id="GFH85438.1"/>
    </source>
</evidence>
<dbReference type="AlphaFoldDB" id="A0A7I9ZZB3"/>
<evidence type="ECO:0000313" key="3">
    <source>
        <dbReference type="Proteomes" id="UP000491181"/>
    </source>
</evidence>
<comment type="caution">
    <text evidence="2">The sequence shown here is derived from an EMBL/GenBank/DDBJ whole genome shotgun (WGS) entry which is preliminary data.</text>
</comment>
<reference evidence="2 3" key="1">
    <citation type="journal article" date="2020" name="Microbiome">
        <title>Single-cell genomics of uncultured bacteria reveals dietary fiber responders in the mouse gut microbiota.</title>
        <authorList>
            <person name="Chijiiwa R."/>
            <person name="Hosokawa M."/>
            <person name="Kogawa M."/>
            <person name="Nishikawa Y."/>
            <person name="Ide K."/>
            <person name="Sakanashi C."/>
            <person name="Takahashi K."/>
            <person name="Takeyama H."/>
        </authorList>
    </citation>
    <scope>NUCLEOTIDE SEQUENCE [LARGE SCALE GENOMIC DNA]</scope>
    <source>
        <strain evidence="2">IMSAGC_001</strain>
    </source>
</reference>
<dbReference type="EMBL" id="BLLS01000011">
    <property type="protein sequence ID" value="GFH85438.1"/>
    <property type="molecule type" value="Genomic_DNA"/>
</dbReference>
<dbReference type="Proteomes" id="UP000491181">
    <property type="component" value="Unassembled WGS sequence"/>
</dbReference>
<organism evidence="2 3">
    <name type="scientific">Bacteroides acidifaciens</name>
    <dbReference type="NCBI Taxonomy" id="85831"/>
    <lineage>
        <taxon>Bacteria</taxon>
        <taxon>Pseudomonadati</taxon>
        <taxon>Bacteroidota</taxon>
        <taxon>Bacteroidia</taxon>
        <taxon>Bacteroidales</taxon>
        <taxon>Bacteroidaceae</taxon>
        <taxon>Bacteroides</taxon>
    </lineage>
</organism>